<dbReference type="Proteomes" id="UP000000845">
    <property type="component" value="Chromosome"/>
</dbReference>
<sequence>MKRKLLILASIVIFFQAGLSNINFEVWNKSREELVNSNITAEEAYEKLINAGSIGYDFNDVYLNVILKEKNSEELLEKVFDNSKSNVGKVVSLQGMYRVNNIKYQKLKKKLRGKVNLFHGCYYVKEDAKRYLTGIEPYLESQTKMQD</sequence>
<evidence type="ECO:0000313" key="1">
    <source>
        <dbReference type="EMBL" id="ACZ09638.1"/>
    </source>
</evidence>
<accession>D1AMR4</accession>
<reference evidence="1 2" key="2">
    <citation type="journal article" date="2010" name="Stand. Genomic Sci.">
        <title>Complete genome sequence of Sebaldella termitidis type strain (NCTC 11300).</title>
        <authorList>
            <person name="Harmon-Smith M."/>
            <person name="Celia L."/>
            <person name="Chertkov O."/>
            <person name="Lapidus A."/>
            <person name="Copeland A."/>
            <person name="Glavina Del Rio T."/>
            <person name="Nolan M."/>
            <person name="Lucas S."/>
            <person name="Tice H."/>
            <person name="Cheng J.F."/>
            <person name="Han C."/>
            <person name="Detter J.C."/>
            <person name="Bruce D."/>
            <person name="Goodwin L."/>
            <person name="Pitluck S."/>
            <person name="Pati A."/>
            <person name="Liolios K."/>
            <person name="Ivanova N."/>
            <person name="Mavromatis K."/>
            <person name="Mikhailova N."/>
            <person name="Chen A."/>
            <person name="Palaniappan K."/>
            <person name="Land M."/>
            <person name="Hauser L."/>
            <person name="Chang Y.J."/>
            <person name="Jeffries C.D."/>
            <person name="Brettin T."/>
            <person name="Goker M."/>
            <person name="Beck B."/>
            <person name="Bristow J."/>
            <person name="Eisen J.A."/>
            <person name="Markowitz V."/>
            <person name="Hugenholtz P."/>
            <person name="Kyrpides N.C."/>
            <person name="Klenk H.P."/>
            <person name="Chen F."/>
        </authorList>
    </citation>
    <scope>NUCLEOTIDE SEQUENCE [LARGE SCALE GENOMIC DNA]</scope>
    <source>
        <strain evidence="2">ATCC 33386 / NCTC 11300</strain>
    </source>
</reference>
<protein>
    <submittedName>
        <fullName evidence="1">Uncharacterized protein</fullName>
    </submittedName>
</protein>
<dbReference type="EMBL" id="CP001739">
    <property type="protein sequence ID" value="ACZ09638.1"/>
    <property type="molecule type" value="Genomic_DNA"/>
</dbReference>
<name>D1AMR4_SEBTE</name>
<evidence type="ECO:0000313" key="2">
    <source>
        <dbReference type="Proteomes" id="UP000000845"/>
    </source>
</evidence>
<proteinExistence type="predicted"/>
<dbReference type="HOGENOM" id="CLU_1776130_0_0_0"/>
<gene>
    <name evidence="1" type="ordered locus">Sterm_2794</name>
</gene>
<dbReference type="KEGG" id="str:Sterm_2794"/>
<keyword evidence="2" id="KW-1185">Reference proteome</keyword>
<dbReference type="AlphaFoldDB" id="D1AMR4"/>
<dbReference type="STRING" id="526218.Sterm_2794"/>
<reference evidence="2" key="1">
    <citation type="submission" date="2009-09" db="EMBL/GenBank/DDBJ databases">
        <title>The complete chromosome of Sebaldella termitidis ATCC 33386.</title>
        <authorList>
            <consortium name="US DOE Joint Genome Institute (JGI-PGF)"/>
            <person name="Lucas S."/>
            <person name="Copeland A."/>
            <person name="Lapidus A."/>
            <person name="Glavina del Rio T."/>
            <person name="Dalin E."/>
            <person name="Tice H."/>
            <person name="Bruce D."/>
            <person name="Goodwin L."/>
            <person name="Pitluck S."/>
            <person name="Kyrpides N."/>
            <person name="Mavromatis K."/>
            <person name="Ivanova N."/>
            <person name="Mikhailova N."/>
            <person name="Sims D."/>
            <person name="Meincke L."/>
            <person name="Brettin T."/>
            <person name="Detter J.C."/>
            <person name="Han C."/>
            <person name="Larimer F."/>
            <person name="Land M."/>
            <person name="Hauser L."/>
            <person name="Markowitz V."/>
            <person name="Cheng J.F."/>
            <person name="Hugenholtz P."/>
            <person name="Woyke T."/>
            <person name="Wu D."/>
            <person name="Eisen J.A."/>
        </authorList>
    </citation>
    <scope>NUCLEOTIDE SEQUENCE [LARGE SCALE GENOMIC DNA]</scope>
    <source>
        <strain evidence="2">ATCC 33386 / NCTC 11300</strain>
    </source>
</reference>
<organism evidence="1 2">
    <name type="scientific">Sebaldella termitidis (strain ATCC 33386 / NCTC 11300)</name>
    <dbReference type="NCBI Taxonomy" id="526218"/>
    <lineage>
        <taxon>Bacteria</taxon>
        <taxon>Fusobacteriati</taxon>
        <taxon>Fusobacteriota</taxon>
        <taxon>Fusobacteriia</taxon>
        <taxon>Fusobacteriales</taxon>
        <taxon>Leptotrichiaceae</taxon>
        <taxon>Sebaldella</taxon>
    </lineage>
</organism>
<dbReference type="RefSeq" id="WP_012862232.1">
    <property type="nucleotide sequence ID" value="NC_013517.1"/>
</dbReference>